<comment type="pathway">
    <text evidence="2 9">Amino-acid biosynthesis; L-tryptophan biosynthesis; L-tryptophan from chorismate: step 3/5.</text>
</comment>
<protein>
    <recommendedName>
        <fullName evidence="4 9">N-(5'-phosphoribosyl)anthranilate isomerase</fullName>
        <shortName evidence="9">PRAI</shortName>
        <ecNumber evidence="3 9">5.3.1.24</ecNumber>
    </recommendedName>
</protein>
<dbReference type="OrthoDB" id="9786954at2"/>
<dbReference type="Proteomes" id="UP000003277">
    <property type="component" value="Unassembled WGS sequence"/>
</dbReference>
<evidence type="ECO:0000256" key="3">
    <source>
        <dbReference type="ARBA" id="ARBA00012572"/>
    </source>
</evidence>
<sequence length="206" mass="22819">MRTRIKICGLTSPEEAAFLPSNQVDYAGMVLFYPKSRRNITIEKAREIMEVLPPEIKKTAVTVSPTSEQVKLIEEAGFDVLQIHGHLAEEIPEEADIPIIRAVNVKGRVPVIESYPWIFAYLFDAAAPGSGKSFDWSCLAHISAQGRKFILAGGLHPFNVGEAIRQVHPWMVDVSSGVEYDDKQGKDPVKIQAFIEAVKEADEKSS</sequence>
<evidence type="ECO:0000259" key="10">
    <source>
        <dbReference type="Pfam" id="PF00697"/>
    </source>
</evidence>
<comment type="catalytic activity">
    <reaction evidence="1 9">
        <text>N-(5-phospho-beta-D-ribosyl)anthranilate = 1-(2-carboxyphenylamino)-1-deoxy-D-ribulose 5-phosphate</text>
        <dbReference type="Rhea" id="RHEA:21540"/>
        <dbReference type="ChEBI" id="CHEBI:18277"/>
        <dbReference type="ChEBI" id="CHEBI:58613"/>
        <dbReference type="EC" id="5.3.1.24"/>
    </reaction>
</comment>
<keyword evidence="12" id="KW-1185">Reference proteome</keyword>
<dbReference type="eggNOG" id="COG0135">
    <property type="taxonomic scope" value="Bacteria"/>
</dbReference>
<comment type="similarity">
    <text evidence="9">Belongs to the TrpF family.</text>
</comment>
<evidence type="ECO:0000256" key="8">
    <source>
        <dbReference type="ARBA" id="ARBA00023235"/>
    </source>
</evidence>
<dbReference type="Gene3D" id="3.20.20.70">
    <property type="entry name" value="Aldolase class I"/>
    <property type="match status" value="1"/>
</dbReference>
<dbReference type="PANTHER" id="PTHR42894">
    <property type="entry name" value="N-(5'-PHOSPHORIBOSYL)ANTHRANILATE ISOMERASE"/>
    <property type="match status" value="1"/>
</dbReference>
<name>H1CZP3_9FIRM</name>
<dbReference type="UniPathway" id="UPA00035">
    <property type="reaction ID" value="UER00042"/>
</dbReference>
<dbReference type="InterPro" id="IPR001240">
    <property type="entry name" value="PRAI_dom"/>
</dbReference>
<keyword evidence="6 9" id="KW-0822">Tryptophan biosynthesis</keyword>
<proteinExistence type="inferred from homology"/>
<keyword evidence="7 9" id="KW-0057">Aromatic amino acid biosynthesis</keyword>
<evidence type="ECO:0000256" key="5">
    <source>
        <dbReference type="ARBA" id="ARBA00022605"/>
    </source>
</evidence>
<dbReference type="EMBL" id="ADLT01000018">
    <property type="protein sequence ID" value="EHO63241.1"/>
    <property type="molecule type" value="Genomic_DNA"/>
</dbReference>
<dbReference type="EC" id="5.3.1.24" evidence="3 9"/>
<dbReference type="GO" id="GO:0004640">
    <property type="term" value="F:phosphoribosylanthranilate isomerase activity"/>
    <property type="evidence" value="ECO:0007669"/>
    <property type="project" value="UniProtKB-UniRule"/>
</dbReference>
<dbReference type="InterPro" id="IPR013785">
    <property type="entry name" value="Aldolase_TIM"/>
</dbReference>
<dbReference type="InterPro" id="IPR011060">
    <property type="entry name" value="RibuloseP-bd_barrel"/>
</dbReference>
<dbReference type="HOGENOM" id="CLU_076364_2_0_9"/>
<evidence type="ECO:0000256" key="4">
    <source>
        <dbReference type="ARBA" id="ARBA00022272"/>
    </source>
</evidence>
<evidence type="ECO:0000256" key="1">
    <source>
        <dbReference type="ARBA" id="ARBA00001164"/>
    </source>
</evidence>
<dbReference type="GO" id="GO:0000162">
    <property type="term" value="P:L-tryptophan biosynthetic process"/>
    <property type="evidence" value="ECO:0007669"/>
    <property type="project" value="UniProtKB-UniRule"/>
</dbReference>
<evidence type="ECO:0000313" key="11">
    <source>
        <dbReference type="EMBL" id="EHO63241.1"/>
    </source>
</evidence>
<comment type="caution">
    <text evidence="11">The sequence shown here is derived from an EMBL/GenBank/DDBJ whole genome shotgun (WGS) entry which is preliminary data.</text>
</comment>
<keyword evidence="5 9" id="KW-0028">Amino-acid biosynthesis</keyword>
<dbReference type="InterPro" id="IPR044643">
    <property type="entry name" value="TrpF_fam"/>
</dbReference>
<evidence type="ECO:0000256" key="7">
    <source>
        <dbReference type="ARBA" id="ARBA00023141"/>
    </source>
</evidence>
<dbReference type="PANTHER" id="PTHR42894:SF1">
    <property type="entry name" value="N-(5'-PHOSPHORIBOSYL)ANTHRANILATE ISOMERASE"/>
    <property type="match status" value="1"/>
</dbReference>
<dbReference type="PATRIC" id="fig|742743.3.peg.845"/>
<organism evidence="11 12">
    <name type="scientific">Dialister succinatiphilus YIT 11850</name>
    <dbReference type="NCBI Taxonomy" id="742743"/>
    <lineage>
        <taxon>Bacteria</taxon>
        <taxon>Bacillati</taxon>
        <taxon>Bacillota</taxon>
        <taxon>Negativicutes</taxon>
        <taxon>Veillonellales</taxon>
        <taxon>Veillonellaceae</taxon>
        <taxon>Dialister</taxon>
    </lineage>
</organism>
<accession>H1CZP3</accession>
<dbReference type="CDD" id="cd00405">
    <property type="entry name" value="PRAI"/>
    <property type="match status" value="1"/>
</dbReference>
<dbReference type="Pfam" id="PF00697">
    <property type="entry name" value="PRAI"/>
    <property type="match status" value="1"/>
</dbReference>
<evidence type="ECO:0000256" key="9">
    <source>
        <dbReference type="HAMAP-Rule" id="MF_00135"/>
    </source>
</evidence>
<feature type="domain" description="N-(5'phosphoribosyl) anthranilate isomerase (PRAI)" evidence="10">
    <location>
        <begin position="5"/>
        <end position="196"/>
    </location>
</feature>
<dbReference type="STRING" id="742743.HMPREF9453_00831"/>
<keyword evidence="8 9" id="KW-0413">Isomerase</keyword>
<evidence type="ECO:0000256" key="6">
    <source>
        <dbReference type="ARBA" id="ARBA00022822"/>
    </source>
</evidence>
<dbReference type="HAMAP" id="MF_00135">
    <property type="entry name" value="PRAI"/>
    <property type="match status" value="1"/>
</dbReference>
<gene>
    <name evidence="9" type="primary">trpF</name>
    <name evidence="11" type="ORF">HMPREF9453_00831</name>
</gene>
<evidence type="ECO:0000313" key="12">
    <source>
        <dbReference type="Proteomes" id="UP000003277"/>
    </source>
</evidence>
<dbReference type="RefSeq" id="WP_008859335.1">
    <property type="nucleotide sequence ID" value="NZ_JH591187.1"/>
</dbReference>
<reference evidence="11 12" key="1">
    <citation type="submission" date="2011-11" db="EMBL/GenBank/DDBJ databases">
        <title>The Genome Sequence of Dialister succinatiphilus YIT 11850.</title>
        <authorList>
            <consortium name="The Broad Institute Genome Sequencing Platform"/>
            <person name="Earl A."/>
            <person name="Ward D."/>
            <person name="Feldgarden M."/>
            <person name="Gevers D."/>
            <person name="Morotomi M."/>
            <person name="Young S.K."/>
            <person name="Zeng Q."/>
            <person name="Gargeya S."/>
            <person name="Fitzgerald M."/>
            <person name="Haas B."/>
            <person name="Abouelleil A."/>
            <person name="Alvarado L."/>
            <person name="Arachchi H.M."/>
            <person name="Berlin A."/>
            <person name="Brown A."/>
            <person name="Chapman S.B."/>
            <person name="Dunbar C."/>
            <person name="Gearin G."/>
            <person name="Goldberg J."/>
            <person name="Griggs A."/>
            <person name="Gujja S."/>
            <person name="Heiman D."/>
            <person name="Howarth C."/>
            <person name="Lui A."/>
            <person name="MacDonald P.J.P."/>
            <person name="Montmayeur A."/>
            <person name="Murphy C."/>
            <person name="Neiman D."/>
            <person name="Pearson M."/>
            <person name="Priest M."/>
            <person name="Roberts A."/>
            <person name="Saif S."/>
            <person name="Shea T."/>
            <person name="Sisk P."/>
            <person name="Stolte C."/>
            <person name="Sykes S."/>
            <person name="Wortman J."/>
            <person name="Nusbaum C."/>
            <person name="Birren B."/>
        </authorList>
    </citation>
    <scope>NUCLEOTIDE SEQUENCE [LARGE SCALE GENOMIC DNA]</scope>
    <source>
        <strain evidence="11 12">YIT 11850</strain>
    </source>
</reference>
<dbReference type="SUPFAM" id="SSF51366">
    <property type="entry name" value="Ribulose-phoshate binding barrel"/>
    <property type="match status" value="1"/>
</dbReference>
<dbReference type="AlphaFoldDB" id="H1CZP3"/>
<evidence type="ECO:0000256" key="2">
    <source>
        <dbReference type="ARBA" id="ARBA00004664"/>
    </source>
</evidence>